<evidence type="ECO:0000313" key="2">
    <source>
        <dbReference type="Proteomes" id="UP001549366"/>
    </source>
</evidence>
<sequence length="152" mass="17068">MPNNISHEELLSNYMGYVIQNPFQDRLTSNLFLSSEPGSDMGYIELFPNNTPIPVPVENIQLGERMFFPESVTYIFQRRSYHSEVIRVITPSSPSEGDTFVPSPYSGPPLQLHSPFAFVKAPTTPHTPLVNEAPSVRESCFCALIKHIKGNQ</sequence>
<reference evidence="1 2" key="1">
    <citation type="submission" date="2024-06" db="EMBL/GenBank/DDBJ databases">
        <title>Genomic Encyclopedia of Type Strains, Phase V (KMG-V): Genome sequencing to study the core and pangenomes of soil and plant-associated prokaryotes.</title>
        <authorList>
            <person name="Whitman W."/>
        </authorList>
    </citation>
    <scope>NUCLEOTIDE SEQUENCE [LARGE SCALE GENOMIC DNA]</scope>
    <source>
        <strain evidence="1 2">NE40</strain>
    </source>
</reference>
<accession>A0ABV2SHJ4</accession>
<dbReference type="Proteomes" id="UP001549366">
    <property type="component" value="Unassembled WGS sequence"/>
</dbReference>
<dbReference type="RefSeq" id="WP_354007387.1">
    <property type="nucleotide sequence ID" value="NZ_JBEWTA010000001.1"/>
</dbReference>
<organism evidence="1 2">
    <name type="scientific">Endozoicomonas lisbonensis</name>
    <dbReference type="NCBI Taxonomy" id="3120522"/>
    <lineage>
        <taxon>Bacteria</taxon>
        <taxon>Pseudomonadati</taxon>
        <taxon>Pseudomonadota</taxon>
        <taxon>Gammaproteobacteria</taxon>
        <taxon>Oceanospirillales</taxon>
        <taxon>Endozoicomonadaceae</taxon>
        <taxon>Endozoicomonas</taxon>
    </lineage>
</organism>
<evidence type="ECO:0000313" key="1">
    <source>
        <dbReference type="EMBL" id="MET4757217.1"/>
    </source>
</evidence>
<proteinExistence type="predicted"/>
<gene>
    <name evidence="1" type="ORF">V5J35_002409</name>
</gene>
<comment type="caution">
    <text evidence="1">The sequence shown here is derived from an EMBL/GenBank/DDBJ whole genome shotgun (WGS) entry which is preliminary data.</text>
</comment>
<protein>
    <submittedName>
        <fullName evidence="1">Uncharacterized protein</fullName>
    </submittedName>
</protein>
<dbReference type="EMBL" id="JBEWTB010000002">
    <property type="protein sequence ID" value="MET4757217.1"/>
    <property type="molecule type" value="Genomic_DNA"/>
</dbReference>
<name>A0ABV2SHJ4_9GAMM</name>
<keyword evidence="2" id="KW-1185">Reference proteome</keyword>